<name>A0AAU7Q591_9GAMM</name>
<dbReference type="AlphaFoldDB" id="A0AAU7Q591"/>
<organism evidence="1">
    <name type="scientific">Acerihabitans sp. KWT182</name>
    <dbReference type="NCBI Taxonomy" id="3157919"/>
    <lineage>
        <taxon>Bacteria</taxon>
        <taxon>Pseudomonadati</taxon>
        <taxon>Pseudomonadota</taxon>
        <taxon>Gammaproteobacteria</taxon>
        <taxon>Enterobacterales</taxon>
        <taxon>Pectobacteriaceae</taxon>
        <taxon>Acerihabitans</taxon>
    </lineage>
</organism>
<gene>
    <name evidence="1" type="ORF">ABK905_13345</name>
</gene>
<sequence>MNRRMLIKLISLSALFSTIGGLGWPGIASAAEPKTMVTVVKEAGVPWFNILNQGLEEGGKQFNLKTSMVGPARADPAQQVKLIEDLIAKKGGCDRPGSP</sequence>
<reference evidence="1" key="1">
    <citation type="submission" date="2024-06" db="EMBL/GenBank/DDBJ databases">
        <authorList>
            <person name="Coelho C."/>
            <person name="Bento M."/>
            <person name="Garcia E."/>
            <person name="Camelo A."/>
            <person name="Brandao I."/>
            <person name="Espirito Santo C."/>
            <person name="Trovao J."/>
            <person name="Verissimo A."/>
            <person name="Costa J."/>
            <person name="Tiago I."/>
        </authorList>
    </citation>
    <scope>NUCLEOTIDE SEQUENCE</scope>
    <source>
        <strain evidence="1">KWT182</strain>
    </source>
</reference>
<accession>A0AAU7Q591</accession>
<dbReference type="SUPFAM" id="SSF53822">
    <property type="entry name" value="Periplasmic binding protein-like I"/>
    <property type="match status" value="1"/>
</dbReference>
<dbReference type="Gene3D" id="3.40.50.2300">
    <property type="match status" value="1"/>
</dbReference>
<dbReference type="EMBL" id="CP157947">
    <property type="protein sequence ID" value="XBS67902.1"/>
    <property type="molecule type" value="Genomic_DNA"/>
</dbReference>
<protein>
    <submittedName>
        <fullName evidence="1">Uncharacterized protein</fullName>
    </submittedName>
</protein>
<evidence type="ECO:0000313" key="1">
    <source>
        <dbReference type="EMBL" id="XBS67902.1"/>
    </source>
</evidence>
<dbReference type="InterPro" id="IPR028082">
    <property type="entry name" value="Peripla_BP_I"/>
</dbReference>
<proteinExistence type="predicted"/>